<reference evidence="1" key="1">
    <citation type="submission" date="2020-06" db="EMBL/GenBank/DDBJ databases">
        <title>WGS assembly of Ceratodon purpureus strain R40.</title>
        <authorList>
            <person name="Carey S.B."/>
            <person name="Jenkins J."/>
            <person name="Shu S."/>
            <person name="Lovell J.T."/>
            <person name="Sreedasyam A."/>
            <person name="Maumus F."/>
            <person name="Tiley G.P."/>
            <person name="Fernandez-Pozo N."/>
            <person name="Barry K."/>
            <person name="Chen C."/>
            <person name="Wang M."/>
            <person name="Lipzen A."/>
            <person name="Daum C."/>
            <person name="Saski C.A."/>
            <person name="Payton A.C."/>
            <person name="Mcbreen J.C."/>
            <person name="Conrad R.E."/>
            <person name="Kollar L.M."/>
            <person name="Olsson S."/>
            <person name="Huttunen S."/>
            <person name="Landis J.B."/>
            <person name="Wickett N.J."/>
            <person name="Johnson M.G."/>
            <person name="Rensing S.A."/>
            <person name="Grimwood J."/>
            <person name="Schmutz J."/>
            <person name="Mcdaniel S.F."/>
        </authorList>
    </citation>
    <scope>NUCLEOTIDE SEQUENCE</scope>
    <source>
        <strain evidence="1">R40</strain>
    </source>
</reference>
<proteinExistence type="predicted"/>
<accession>A0A8T0GMY3</accession>
<protein>
    <submittedName>
        <fullName evidence="1">Uncharacterized protein</fullName>
    </submittedName>
</protein>
<dbReference type="AlphaFoldDB" id="A0A8T0GMY3"/>
<evidence type="ECO:0000313" key="2">
    <source>
        <dbReference type="Proteomes" id="UP000822688"/>
    </source>
</evidence>
<dbReference type="Proteomes" id="UP000822688">
    <property type="component" value="Chromosome 10"/>
</dbReference>
<organism evidence="1 2">
    <name type="scientific">Ceratodon purpureus</name>
    <name type="common">Fire moss</name>
    <name type="synonym">Dicranum purpureum</name>
    <dbReference type="NCBI Taxonomy" id="3225"/>
    <lineage>
        <taxon>Eukaryota</taxon>
        <taxon>Viridiplantae</taxon>
        <taxon>Streptophyta</taxon>
        <taxon>Embryophyta</taxon>
        <taxon>Bryophyta</taxon>
        <taxon>Bryophytina</taxon>
        <taxon>Bryopsida</taxon>
        <taxon>Dicranidae</taxon>
        <taxon>Pseudoditrichales</taxon>
        <taxon>Ditrichaceae</taxon>
        <taxon>Ceratodon</taxon>
    </lineage>
</organism>
<gene>
    <name evidence="1" type="ORF">KC19_10G115900</name>
</gene>
<name>A0A8T0GMY3_CERPU</name>
<evidence type="ECO:0000313" key="1">
    <source>
        <dbReference type="EMBL" id="KAG0559584.1"/>
    </source>
</evidence>
<dbReference type="EMBL" id="CM026431">
    <property type="protein sequence ID" value="KAG0559584.1"/>
    <property type="molecule type" value="Genomic_DNA"/>
</dbReference>
<keyword evidence="2" id="KW-1185">Reference proteome</keyword>
<sequence length="114" mass="13231">MFTHCSMIVPYRQKRIKENSIEFWKFLGYGEPDYLFCENHLWMTFTQFGILHPTCVHAPTAVFSFQGDGQGHWSSGNGKQHRNWLTTARQFAKHGLTAILTARDHVKGNAGWRF</sequence>
<comment type="caution">
    <text evidence="1">The sequence shown here is derived from an EMBL/GenBank/DDBJ whole genome shotgun (WGS) entry which is preliminary data.</text>
</comment>